<dbReference type="EMBL" id="VCQV01000009">
    <property type="protein sequence ID" value="TWP36831.1"/>
    <property type="molecule type" value="Genomic_DNA"/>
</dbReference>
<dbReference type="Pfam" id="PF16571">
    <property type="entry name" value="FBP_C"/>
    <property type="match status" value="1"/>
</dbReference>
<protein>
    <submittedName>
        <fullName evidence="2">FBP domain-containing protein</fullName>
    </submittedName>
</protein>
<dbReference type="InterPro" id="IPR032330">
    <property type="entry name" value="EF-G-binding_C"/>
</dbReference>
<dbReference type="AlphaFoldDB" id="A0A563E3Q2"/>
<comment type="caution">
    <text evidence="2">The sequence shown here is derived from an EMBL/GenBank/DDBJ whole genome shotgun (WGS) entry which is preliminary data.</text>
</comment>
<name>A0A563E3Q2_9MICO</name>
<reference evidence="2 3" key="2">
    <citation type="submission" date="2019-08" db="EMBL/GenBank/DDBJ databases">
        <title>Jejuicoccus antrihumi gen. nov., sp. nov., a new member of the family Dermacoccaceae isolated from a cave.</title>
        <authorList>
            <person name="Schumann P."/>
            <person name="Kim I.S."/>
        </authorList>
    </citation>
    <scope>NUCLEOTIDE SEQUENCE [LARGE SCALE GENOMIC DNA]</scope>
    <source>
        <strain evidence="2 3">C5-26</strain>
    </source>
</reference>
<proteinExistence type="predicted"/>
<dbReference type="Proteomes" id="UP000320244">
    <property type="component" value="Unassembled WGS sequence"/>
</dbReference>
<reference evidence="2 3" key="1">
    <citation type="submission" date="2019-05" db="EMBL/GenBank/DDBJ databases">
        <authorList>
            <person name="Lee S.D."/>
        </authorList>
    </citation>
    <scope>NUCLEOTIDE SEQUENCE [LARGE SCALE GENOMIC DNA]</scope>
    <source>
        <strain evidence="2 3">C5-26</strain>
    </source>
</reference>
<keyword evidence="3" id="KW-1185">Reference proteome</keyword>
<feature type="domain" description="Elongation factor G-binding protein C-terminal treble-clef zinc-finger" evidence="1">
    <location>
        <begin position="9"/>
        <end position="161"/>
    </location>
</feature>
<gene>
    <name evidence="2" type="ORF">FGL98_08740</name>
</gene>
<dbReference type="OrthoDB" id="4171838at2"/>
<organism evidence="2 3">
    <name type="scientific">Leekyejoonella antrihumi</name>
    <dbReference type="NCBI Taxonomy" id="1660198"/>
    <lineage>
        <taxon>Bacteria</taxon>
        <taxon>Bacillati</taxon>
        <taxon>Actinomycetota</taxon>
        <taxon>Actinomycetes</taxon>
        <taxon>Micrococcales</taxon>
        <taxon>Dermacoccaceae</taxon>
        <taxon>Leekyejoonella</taxon>
    </lineage>
</organism>
<evidence type="ECO:0000259" key="1">
    <source>
        <dbReference type="Pfam" id="PF16571"/>
    </source>
</evidence>
<accession>A0A563E3Q2</accession>
<evidence type="ECO:0000313" key="2">
    <source>
        <dbReference type="EMBL" id="TWP36831.1"/>
    </source>
</evidence>
<sequence length="165" mass="18859">MIPLSENMIRDSFINATRGQTKRAELPDLSAPDWSSLDYFGWPDARRPLLAYVAMEIDDELVCVLLRKPESTSRRRILCAWCQDVHEGDSATFYVAPRAGASGRQGNTIGTVICSDFRCSANARRAPKITEMNSTDDAERQFWINLRVAELRDRSTRFIRQLMRD</sequence>
<evidence type="ECO:0000313" key="3">
    <source>
        <dbReference type="Proteomes" id="UP000320244"/>
    </source>
</evidence>